<dbReference type="SUPFAM" id="SSF50341">
    <property type="entry name" value="CheW-like"/>
    <property type="match status" value="1"/>
</dbReference>
<dbReference type="KEGG" id="aep:AMC99_02068"/>
<dbReference type="AlphaFoldDB" id="A0A0M4LVV8"/>
<dbReference type="InterPro" id="IPR036061">
    <property type="entry name" value="CheW-like_dom_sf"/>
</dbReference>
<name>A0A0M4LVV8_9SPHN</name>
<dbReference type="PANTHER" id="PTHR22617">
    <property type="entry name" value="CHEMOTAXIS SENSOR HISTIDINE KINASE-RELATED"/>
    <property type="match status" value="1"/>
</dbReference>
<dbReference type="Proteomes" id="UP000057938">
    <property type="component" value="Chromosome"/>
</dbReference>
<sequence>MSQLLLLAKVAGRRCAFRAEDVQSVIETTTITPVPLAPSHVAGLSALRSQALTVIDCRKAIGCKDAQDGVEPDLRAAVVSVDGHSYALLVDQVEDVTEASSEPQAIPGGFGKAWSRVAHGMVETGSGPVLLLKTNTIVEGPSQSRAKAA</sequence>
<dbReference type="PANTHER" id="PTHR22617:SF23">
    <property type="entry name" value="CHEMOTAXIS PROTEIN CHEW"/>
    <property type="match status" value="1"/>
</dbReference>
<reference evidence="2 3" key="1">
    <citation type="submission" date="2015-09" db="EMBL/GenBank/DDBJ databases">
        <title>Complete genome sequence of a benzo[a]pyrene-degrading bacterium Altererythrobacter epoxidivorans CGMCC 1.7731T.</title>
        <authorList>
            <person name="Li Z."/>
            <person name="Cheng H."/>
            <person name="Huo Y."/>
            <person name="Xu X."/>
        </authorList>
    </citation>
    <scope>NUCLEOTIDE SEQUENCE [LARGE SCALE GENOMIC DNA]</scope>
    <source>
        <strain evidence="2 3">CGMCC 1.7731</strain>
    </source>
</reference>
<dbReference type="STRING" id="361183.AMC99_02068"/>
<dbReference type="Pfam" id="PF01584">
    <property type="entry name" value="CheW"/>
    <property type="match status" value="1"/>
</dbReference>
<dbReference type="GO" id="GO:0006935">
    <property type="term" value="P:chemotaxis"/>
    <property type="evidence" value="ECO:0007669"/>
    <property type="project" value="InterPro"/>
</dbReference>
<gene>
    <name evidence="2" type="ORF">AMC99_02068</name>
</gene>
<accession>A0A0M4LVV8</accession>
<dbReference type="InterPro" id="IPR039315">
    <property type="entry name" value="CheW"/>
</dbReference>
<evidence type="ECO:0000313" key="2">
    <source>
        <dbReference type="EMBL" id="ALE17354.1"/>
    </source>
</evidence>
<dbReference type="Gene3D" id="2.40.50.180">
    <property type="entry name" value="CheA-289, Domain 4"/>
    <property type="match status" value="1"/>
</dbReference>
<feature type="domain" description="CheW-like" evidence="1">
    <location>
        <begin position="2"/>
        <end position="143"/>
    </location>
</feature>
<evidence type="ECO:0000259" key="1">
    <source>
        <dbReference type="PROSITE" id="PS50851"/>
    </source>
</evidence>
<dbReference type="Gene3D" id="2.30.30.40">
    <property type="entry name" value="SH3 Domains"/>
    <property type="match status" value="1"/>
</dbReference>
<dbReference type="RefSeq" id="WP_061926205.1">
    <property type="nucleotide sequence ID" value="NZ_CP012669.1"/>
</dbReference>
<organism evidence="2 3">
    <name type="scientific">Altererythrobacter epoxidivorans</name>
    <dbReference type="NCBI Taxonomy" id="361183"/>
    <lineage>
        <taxon>Bacteria</taxon>
        <taxon>Pseudomonadati</taxon>
        <taxon>Pseudomonadota</taxon>
        <taxon>Alphaproteobacteria</taxon>
        <taxon>Sphingomonadales</taxon>
        <taxon>Erythrobacteraceae</taxon>
        <taxon>Altererythrobacter</taxon>
    </lineage>
</organism>
<dbReference type="GO" id="GO:0005829">
    <property type="term" value="C:cytosol"/>
    <property type="evidence" value="ECO:0007669"/>
    <property type="project" value="TreeGrafter"/>
</dbReference>
<dbReference type="PROSITE" id="PS50851">
    <property type="entry name" value="CHEW"/>
    <property type="match status" value="1"/>
</dbReference>
<proteinExistence type="predicted"/>
<keyword evidence="3" id="KW-1185">Reference proteome</keyword>
<evidence type="ECO:0000313" key="3">
    <source>
        <dbReference type="Proteomes" id="UP000057938"/>
    </source>
</evidence>
<dbReference type="PATRIC" id="fig|361183.4.peg.2036"/>
<dbReference type="OrthoDB" id="7390823at2"/>
<dbReference type="GO" id="GO:0007165">
    <property type="term" value="P:signal transduction"/>
    <property type="evidence" value="ECO:0007669"/>
    <property type="project" value="InterPro"/>
</dbReference>
<protein>
    <recommendedName>
        <fullName evidence="1">CheW-like domain-containing protein</fullName>
    </recommendedName>
</protein>
<dbReference type="SMART" id="SM00260">
    <property type="entry name" value="CheW"/>
    <property type="match status" value="1"/>
</dbReference>
<dbReference type="EMBL" id="CP012669">
    <property type="protein sequence ID" value="ALE17354.1"/>
    <property type="molecule type" value="Genomic_DNA"/>
</dbReference>
<dbReference type="InterPro" id="IPR002545">
    <property type="entry name" value="CheW-lke_dom"/>
</dbReference>